<accession>A0A2P8D1P4</accession>
<evidence type="ECO:0000259" key="2">
    <source>
        <dbReference type="Pfam" id="PF01433"/>
    </source>
</evidence>
<dbReference type="SUPFAM" id="SSF55486">
    <property type="entry name" value="Metalloproteases ('zincins'), catalytic domain"/>
    <property type="match status" value="1"/>
</dbReference>
<feature type="transmembrane region" description="Helical" evidence="1">
    <location>
        <begin position="249"/>
        <end position="269"/>
    </location>
</feature>
<dbReference type="GO" id="GO:0043171">
    <property type="term" value="P:peptide catabolic process"/>
    <property type="evidence" value="ECO:0007669"/>
    <property type="project" value="TreeGrafter"/>
</dbReference>
<feature type="transmembrane region" description="Helical" evidence="1">
    <location>
        <begin position="520"/>
        <end position="540"/>
    </location>
</feature>
<dbReference type="Pfam" id="PF01433">
    <property type="entry name" value="Peptidase_M1"/>
    <property type="match status" value="1"/>
</dbReference>
<comment type="caution">
    <text evidence="3">The sequence shown here is derived from an EMBL/GenBank/DDBJ whole genome shotgun (WGS) entry which is preliminary data.</text>
</comment>
<dbReference type="OrthoDB" id="100605at2"/>
<dbReference type="InterPro" id="IPR050344">
    <property type="entry name" value="Peptidase_M1_aminopeptidases"/>
</dbReference>
<feature type="domain" description="Peptidase M1 membrane alanine aminopeptidase" evidence="2">
    <location>
        <begin position="843"/>
        <end position="1041"/>
    </location>
</feature>
<feature type="transmembrane region" description="Helical" evidence="1">
    <location>
        <begin position="410"/>
        <end position="433"/>
    </location>
</feature>
<name>A0A2P8D1P4_9BACT</name>
<feature type="transmembrane region" description="Helical" evidence="1">
    <location>
        <begin position="56"/>
        <end position="76"/>
    </location>
</feature>
<evidence type="ECO:0000313" key="4">
    <source>
        <dbReference type="Proteomes" id="UP000240572"/>
    </source>
</evidence>
<dbReference type="AlphaFoldDB" id="A0A2P8D1P4"/>
<protein>
    <submittedName>
        <fullName evidence="3">Peptidase M1-like protein</fullName>
    </submittedName>
</protein>
<feature type="transmembrane region" description="Helical" evidence="1">
    <location>
        <begin position="323"/>
        <end position="344"/>
    </location>
</feature>
<sequence>MRPIFLFDLRRYARSPWTSLALAGLTAAGVFAGNQFNMDTGSGIYLNSPYQAGFMLGMLSLAVIFIGTVTGAQLLFKERDTRFDMLLFSCPVTKQQFVTGRLLALLCITIASFLCISLGFTIGMQIRVGIAIQAGFRPLHYLYPFLVFGCVNSLFVCSLLCWVAWRSEHKLVMTLSGLLLYVLYMVALLFSNAPFMAHGLPQSILAQRISALTDPFGLSAYFYTSSDYSITQRNTFLVPLSGYFLANRLIVVVLSLSLIGSGFRGFSFSPGRAGSRRRRVKPEVITTTIHPLFFIKPDFSIRSHIRSIISFCRVDLSYLFKGIAFYAGAIILLFTCGMELYAAIEKGIRLPQQYARSGLMAVTISEHFHLIGLLLVVYFVNDLSWKSRASRFSMIEDTTVLVTGKQLGHWASYAAILLGYTLLLILLGIIFQLSYHYTYIDWEAYAGIFICCTLPLWLLSVLLSGINQLAPRSYIALVLSLVTAVTTASPLSRKCISYPLFRFLSGYSGPYSDFSGYGPYLPAFALRLLSGACLLGILWLTGRQLVRRRPDLPAIAAIVLLAIAGIYAGKQFMLGYEPTDETAQLQAAARYEQLYRQYQDIPQPLITAVKTRIDLFPCRTAYTINGHYTLKNLSGSGIPAILFNFSDELLMHQALYIAGKDTINIQQRTSLVRLPRPLQPGDSASLLFTLSYSWSPANGHQSFNAITGNGSFMRISRYYPQIGYMAEREITDIRQRATFALGQPTGIRKLEAPRSEVQDFIDLDMTISTDASQTAIGTGLLVHQWTAGNRNYFHYRPGTPVPFRFAVSSAAYKQRCVKYKGITITVYYHPLHAENVDRLLYAAQQTLDYCCKNFGPYPFTSISFAEISAFTRGFAATAYPAVIFMPEQMIFHTNILADQQQDVINELAGHELSHLWWGNSQIDPDDREGAVMLTETLAMYTEMMLYKKMYGTKKMQQRLDVQQQIYEAAKGFSEPQALCKVTGDNTHISYAKGAMVMVALSRLIGEDKVNQALSLFLDRHKFPARKPVSTDLVRAILDVSDTQYHTEIRRLFMEP</sequence>
<dbReference type="Gene3D" id="1.10.390.10">
    <property type="entry name" value="Neutral Protease Domain 2"/>
    <property type="match status" value="1"/>
</dbReference>
<dbReference type="GO" id="GO:0042277">
    <property type="term" value="F:peptide binding"/>
    <property type="evidence" value="ECO:0007669"/>
    <property type="project" value="TreeGrafter"/>
</dbReference>
<reference evidence="3 4" key="1">
    <citation type="submission" date="2018-03" db="EMBL/GenBank/DDBJ databases">
        <title>Genomic Encyclopedia of Type Strains, Phase III (KMG-III): the genomes of soil and plant-associated and newly described type strains.</title>
        <authorList>
            <person name="Whitman W."/>
        </authorList>
    </citation>
    <scope>NUCLEOTIDE SEQUENCE [LARGE SCALE GENOMIC DNA]</scope>
    <source>
        <strain evidence="3 4">CGMCC 1.12700</strain>
    </source>
</reference>
<evidence type="ECO:0000313" key="3">
    <source>
        <dbReference type="EMBL" id="PSK91138.1"/>
    </source>
</evidence>
<feature type="transmembrane region" description="Helical" evidence="1">
    <location>
        <begin position="102"/>
        <end position="122"/>
    </location>
</feature>
<evidence type="ECO:0000256" key="1">
    <source>
        <dbReference type="SAM" id="Phobius"/>
    </source>
</evidence>
<dbReference type="GO" id="GO:0005737">
    <property type="term" value="C:cytoplasm"/>
    <property type="evidence" value="ECO:0007669"/>
    <property type="project" value="TreeGrafter"/>
</dbReference>
<dbReference type="PANTHER" id="PTHR11533:SF174">
    <property type="entry name" value="PUROMYCIN-SENSITIVE AMINOPEPTIDASE-RELATED"/>
    <property type="match status" value="1"/>
</dbReference>
<keyword evidence="1" id="KW-1133">Transmembrane helix</keyword>
<feature type="transmembrane region" description="Helical" evidence="1">
    <location>
        <begin position="552"/>
        <end position="569"/>
    </location>
</feature>
<dbReference type="RefSeq" id="WP_106523742.1">
    <property type="nucleotide sequence ID" value="NZ_PYGD01000006.1"/>
</dbReference>
<organism evidence="3 4">
    <name type="scientific">Taibaiella chishuiensis</name>
    <dbReference type="NCBI Taxonomy" id="1434707"/>
    <lineage>
        <taxon>Bacteria</taxon>
        <taxon>Pseudomonadati</taxon>
        <taxon>Bacteroidota</taxon>
        <taxon>Chitinophagia</taxon>
        <taxon>Chitinophagales</taxon>
        <taxon>Chitinophagaceae</taxon>
        <taxon>Taibaiella</taxon>
    </lineage>
</organism>
<keyword evidence="1" id="KW-0472">Membrane</keyword>
<feature type="transmembrane region" description="Helical" evidence="1">
    <location>
        <begin position="359"/>
        <end position="381"/>
    </location>
</feature>
<feature type="transmembrane region" description="Helical" evidence="1">
    <location>
        <begin position="473"/>
        <end position="491"/>
    </location>
</feature>
<dbReference type="GO" id="GO:0070006">
    <property type="term" value="F:metalloaminopeptidase activity"/>
    <property type="evidence" value="ECO:0007669"/>
    <property type="project" value="TreeGrafter"/>
</dbReference>
<feature type="transmembrane region" description="Helical" evidence="1">
    <location>
        <begin position="445"/>
        <end position="466"/>
    </location>
</feature>
<dbReference type="Proteomes" id="UP000240572">
    <property type="component" value="Unassembled WGS sequence"/>
</dbReference>
<dbReference type="GO" id="GO:0016020">
    <property type="term" value="C:membrane"/>
    <property type="evidence" value="ECO:0007669"/>
    <property type="project" value="TreeGrafter"/>
</dbReference>
<feature type="transmembrane region" description="Helical" evidence="1">
    <location>
        <begin position="172"/>
        <end position="191"/>
    </location>
</feature>
<proteinExistence type="predicted"/>
<dbReference type="EMBL" id="PYGD01000006">
    <property type="protein sequence ID" value="PSK91138.1"/>
    <property type="molecule type" value="Genomic_DNA"/>
</dbReference>
<dbReference type="InterPro" id="IPR027268">
    <property type="entry name" value="Peptidase_M4/M1_CTD_sf"/>
</dbReference>
<feature type="transmembrane region" description="Helical" evidence="1">
    <location>
        <begin position="142"/>
        <end position="165"/>
    </location>
</feature>
<keyword evidence="4" id="KW-1185">Reference proteome</keyword>
<dbReference type="PANTHER" id="PTHR11533">
    <property type="entry name" value="PROTEASE M1 ZINC METALLOPROTEASE"/>
    <property type="match status" value="1"/>
</dbReference>
<dbReference type="GO" id="GO:0008270">
    <property type="term" value="F:zinc ion binding"/>
    <property type="evidence" value="ECO:0007669"/>
    <property type="project" value="InterPro"/>
</dbReference>
<dbReference type="GO" id="GO:0005615">
    <property type="term" value="C:extracellular space"/>
    <property type="evidence" value="ECO:0007669"/>
    <property type="project" value="TreeGrafter"/>
</dbReference>
<gene>
    <name evidence="3" type="ORF">B0I18_106149</name>
</gene>
<keyword evidence="1" id="KW-0812">Transmembrane</keyword>
<dbReference type="InterPro" id="IPR014782">
    <property type="entry name" value="Peptidase_M1_dom"/>
</dbReference>